<gene>
    <name evidence="2" type="ORF">F9U64_21375</name>
</gene>
<sequence>MVLKDRLDQLLTGFVNNGPSGAAMSVIRNEEVLYENYIGYANKESMIRIDSDTIYRIYSMTKVVTCVAAMQLLEQGKFLLTDPLAEYLPEFRQMEVYRSGSEAALQTTASEKQILVKDLFQMTSGLVYGGNATEVERLTSQVMKDLHQIEEKAGESRLRQFSKNLAELPLEFEPGTQWKYGLSHDVLGALIEVLSGMPFGQYLSTYIFEPLQMKDTFFRIPDNKKHRLARLYDRKHDGTLSPNTVLDKNAEPIAVMESGGAGLFSTLADYQKFAHCLAMGGKTGDFQLLSKHSIQLMAQNHLGDEILPQLGWNYDNGYGYGLGVRVMMDQTKGGSTSEIGEFGWSGLAGTYVFIDPKNKLSAVYMQQMLPNFETYHQPRIRNVVYGSLD</sequence>
<evidence type="ECO:0000259" key="1">
    <source>
        <dbReference type="Pfam" id="PF00144"/>
    </source>
</evidence>
<feature type="domain" description="Beta-lactamase-related" evidence="1">
    <location>
        <begin position="8"/>
        <end position="371"/>
    </location>
</feature>
<dbReference type="InterPro" id="IPR012338">
    <property type="entry name" value="Beta-lactam/transpept-like"/>
</dbReference>
<dbReference type="InterPro" id="IPR050789">
    <property type="entry name" value="Diverse_Enzym_Activities"/>
</dbReference>
<protein>
    <submittedName>
        <fullName evidence="2">Beta-lactamase family protein</fullName>
    </submittedName>
</protein>
<comment type="caution">
    <text evidence="2">The sequence shown here is derived from an EMBL/GenBank/DDBJ whole genome shotgun (WGS) entry which is preliminary data.</text>
</comment>
<reference evidence="2 3" key="1">
    <citation type="submission" date="2019-10" db="EMBL/GenBank/DDBJ databases">
        <title>Gracilibacillus sp. nov. isolated from rice seeds.</title>
        <authorList>
            <person name="He S."/>
        </authorList>
    </citation>
    <scope>NUCLEOTIDE SEQUENCE [LARGE SCALE GENOMIC DNA]</scope>
    <source>
        <strain evidence="2 3">TD8</strain>
    </source>
</reference>
<accession>A0A7C8GQJ0</accession>
<organism evidence="2 3">
    <name type="scientific">Gracilibacillus oryzae</name>
    <dbReference type="NCBI Taxonomy" id="1672701"/>
    <lineage>
        <taxon>Bacteria</taxon>
        <taxon>Bacillati</taxon>
        <taxon>Bacillota</taxon>
        <taxon>Bacilli</taxon>
        <taxon>Bacillales</taxon>
        <taxon>Bacillaceae</taxon>
        <taxon>Gracilibacillus</taxon>
    </lineage>
</organism>
<dbReference type="PANTHER" id="PTHR43283:SF3">
    <property type="entry name" value="BETA-LACTAMASE FAMILY PROTEIN (AFU_ORTHOLOGUE AFUA_5G07500)"/>
    <property type="match status" value="1"/>
</dbReference>
<dbReference type="InterPro" id="IPR001466">
    <property type="entry name" value="Beta-lactam-related"/>
</dbReference>
<dbReference type="Pfam" id="PF00144">
    <property type="entry name" value="Beta-lactamase"/>
    <property type="match status" value="1"/>
</dbReference>
<keyword evidence="3" id="KW-1185">Reference proteome</keyword>
<dbReference type="AlphaFoldDB" id="A0A7C8GQJ0"/>
<evidence type="ECO:0000313" key="3">
    <source>
        <dbReference type="Proteomes" id="UP000480246"/>
    </source>
</evidence>
<name>A0A7C8GQJ0_9BACI</name>
<dbReference type="SUPFAM" id="SSF56601">
    <property type="entry name" value="beta-lactamase/transpeptidase-like"/>
    <property type="match status" value="1"/>
</dbReference>
<dbReference type="Gene3D" id="3.40.710.10">
    <property type="entry name" value="DD-peptidase/beta-lactamase superfamily"/>
    <property type="match status" value="1"/>
</dbReference>
<proteinExistence type="predicted"/>
<evidence type="ECO:0000313" key="2">
    <source>
        <dbReference type="EMBL" id="KAB8125897.1"/>
    </source>
</evidence>
<dbReference type="EMBL" id="WEID01000122">
    <property type="protein sequence ID" value="KAB8125897.1"/>
    <property type="molecule type" value="Genomic_DNA"/>
</dbReference>
<dbReference type="OrthoDB" id="9770183at2"/>
<dbReference type="Proteomes" id="UP000480246">
    <property type="component" value="Unassembled WGS sequence"/>
</dbReference>
<dbReference type="PANTHER" id="PTHR43283">
    <property type="entry name" value="BETA-LACTAMASE-RELATED"/>
    <property type="match status" value="1"/>
</dbReference>